<keyword evidence="5" id="KW-0378">Hydrolase</keyword>
<dbReference type="GO" id="GO:0030313">
    <property type="term" value="C:cell envelope"/>
    <property type="evidence" value="ECO:0007669"/>
    <property type="project" value="UniProtKB-SubCell"/>
</dbReference>
<dbReference type="Gene3D" id="3.10.450.350">
    <property type="match status" value="2"/>
</dbReference>
<dbReference type="Pfam" id="PF01551">
    <property type="entry name" value="Peptidase_M23"/>
    <property type="match status" value="1"/>
</dbReference>
<keyword evidence="4" id="KW-0479">Metal-binding</keyword>
<evidence type="ECO:0000256" key="7">
    <source>
        <dbReference type="ARBA" id="ARBA00023049"/>
    </source>
</evidence>
<evidence type="ECO:0000256" key="1">
    <source>
        <dbReference type="ARBA" id="ARBA00001947"/>
    </source>
</evidence>
<comment type="subcellular location">
    <subcellularLocation>
        <location evidence="2">Cell envelope</location>
    </subcellularLocation>
</comment>
<feature type="region of interest" description="Disordered" evidence="8">
    <location>
        <begin position="429"/>
        <end position="448"/>
    </location>
</feature>
<evidence type="ECO:0000313" key="12">
    <source>
        <dbReference type="EMBL" id="SMC80950.1"/>
    </source>
</evidence>
<dbReference type="PANTHER" id="PTHR21666">
    <property type="entry name" value="PEPTIDASE-RELATED"/>
    <property type="match status" value="1"/>
</dbReference>
<evidence type="ECO:0000256" key="3">
    <source>
        <dbReference type="ARBA" id="ARBA00022670"/>
    </source>
</evidence>
<feature type="chain" id="PRO_5012077092" evidence="9">
    <location>
        <begin position="25"/>
        <end position="448"/>
    </location>
</feature>
<evidence type="ECO:0000256" key="2">
    <source>
        <dbReference type="ARBA" id="ARBA00004196"/>
    </source>
</evidence>
<accession>A0A1W2C744</accession>
<dbReference type="STRING" id="1121400.SAMN02746065_11113"/>
<keyword evidence="3" id="KW-0645">Protease</keyword>
<evidence type="ECO:0000256" key="8">
    <source>
        <dbReference type="SAM" id="MobiDB-lite"/>
    </source>
</evidence>
<feature type="signal peptide" evidence="9">
    <location>
        <begin position="1"/>
        <end position="24"/>
    </location>
</feature>
<dbReference type="InterPro" id="IPR050570">
    <property type="entry name" value="Cell_wall_metabolism_enzyme"/>
</dbReference>
<organism evidence="12 13">
    <name type="scientific">Desulfocicer vacuolatum DSM 3385</name>
    <dbReference type="NCBI Taxonomy" id="1121400"/>
    <lineage>
        <taxon>Bacteria</taxon>
        <taxon>Pseudomonadati</taxon>
        <taxon>Thermodesulfobacteriota</taxon>
        <taxon>Desulfobacteria</taxon>
        <taxon>Desulfobacterales</taxon>
        <taxon>Desulfobacteraceae</taxon>
        <taxon>Desulfocicer</taxon>
    </lineage>
</organism>
<feature type="compositionally biased region" description="Polar residues" evidence="8">
    <location>
        <begin position="33"/>
        <end position="56"/>
    </location>
</feature>
<keyword evidence="6" id="KW-0862">Zinc</keyword>
<evidence type="ECO:0000259" key="10">
    <source>
        <dbReference type="Pfam" id="PF01551"/>
    </source>
</evidence>
<dbReference type="CDD" id="cd12797">
    <property type="entry name" value="M23_peptidase"/>
    <property type="match status" value="1"/>
</dbReference>
<feature type="region of interest" description="Disordered" evidence="8">
    <location>
        <begin position="33"/>
        <end position="58"/>
    </location>
</feature>
<keyword evidence="13" id="KW-1185">Reference proteome</keyword>
<name>A0A1W2C744_9BACT</name>
<dbReference type="GO" id="GO:0006508">
    <property type="term" value="P:proteolysis"/>
    <property type="evidence" value="ECO:0007669"/>
    <property type="project" value="UniProtKB-KW"/>
</dbReference>
<proteinExistence type="predicted"/>
<keyword evidence="7" id="KW-0482">Metalloprotease</keyword>
<evidence type="ECO:0000256" key="4">
    <source>
        <dbReference type="ARBA" id="ARBA00022723"/>
    </source>
</evidence>
<sequence>MNLFHRLFFLFLSALIFVSLTGMAPQKTELSVEKQTSLQSTDVPDNGSQPLTSLASTPPRKKQYCGISMEGLSFKTGVVQSGQTLAHLLNPHGISNAAIFQAAKTSKPVFDVRRIKAGNTYSLISSPEEEGRVKYFIYNQSAINYVVFDFGNPIQVYKGKKQVEIKTRTLSGTITSSLWNAARDSGMSQELLYALGDIFASTMDFRHLHKGDEFMITFEEKFVSNKCVATGRIKAARLTCCNKIFQAFGYEVNDRINYYDEQGNSLEKSFLKSPLKYSRISSKFSKRRLHPIKQKYMPHPGIDYAAPRGTPVRSVGDGIVIFKGYSKGAGNYIKINHAGVGVSEYMHLSKFHVRIRKNQKVEKGQIIGYVGSTGYATGPHLDLRFKKNGKYVDYTKMNLPSGKSLANPHKEIFLKQVAGIKQQWEDTPRLSLNHGTKTLDVTSKGEKR</sequence>
<evidence type="ECO:0000313" key="13">
    <source>
        <dbReference type="Proteomes" id="UP000192418"/>
    </source>
</evidence>
<dbReference type="Gene3D" id="2.70.70.10">
    <property type="entry name" value="Glucose Permease (Domain IIA)"/>
    <property type="match status" value="1"/>
</dbReference>
<dbReference type="InterPro" id="IPR016047">
    <property type="entry name" value="M23ase_b-sheet_dom"/>
</dbReference>
<dbReference type="PANTHER" id="PTHR21666:SF288">
    <property type="entry name" value="CELL DIVISION PROTEIN YTFB"/>
    <property type="match status" value="1"/>
</dbReference>
<comment type="cofactor">
    <cofactor evidence="1">
        <name>Zn(2+)</name>
        <dbReference type="ChEBI" id="CHEBI:29105"/>
    </cofactor>
</comment>
<dbReference type="SUPFAM" id="SSF51261">
    <property type="entry name" value="Duplicated hybrid motif"/>
    <property type="match status" value="1"/>
</dbReference>
<feature type="domain" description="M23ase beta-sheet core" evidence="10">
    <location>
        <begin position="298"/>
        <end position="393"/>
    </location>
</feature>
<feature type="domain" description="Csd3-like second N-terminal" evidence="11">
    <location>
        <begin position="165"/>
        <end position="285"/>
    </location>
</feature>
<evidence type="ECO:0000259" key="11">
    <source>
        <dbReference type="Pfam" id="PF19425"/>
    </source>
</evidence>
<dbReference type="GO" id="GO:0046872">
    <property type="term" value="F:metal ion binding"/>
    <property type="evidence" value="ECO:0007669"/>
    <property type="project" value="UniProtKB-KW"/>
</dbReference>
<dbReference type="OrthoDB" id="9815245at2"/>
<dbReference type="Pfam" id="PF19425">
    <property type="entry name" value="Csd3_N2"/>
    <property type="match status" value="1"/>
</dbReference>
<keyword evidence="9" id="KW-0732">Signal</keyword>
<dbReference type="Proteomes" id="UP000192418">
    <property type="component" value="Unassembled WGS sequence"/>
</dbReference>
<dbReference type="InterPro" id="IPR011055">
    <property type="entry name" value="Dup_hybrid_motif"/>
</dbReference>
<evidence type="ECO:0000256" key="6">
    <source>
        <dbReference type="ARBA" id="ARBA00022833"/>
    </source>
</evidence>
<gene>
    <name evidence="12" type="ORF">SAMN02746065_11113</name>
</gene>
<protein>
    <submittedName>
        <fullName evidence="12">Peptidase family M23</fullName>
    </submittedName>
</protein>
<dbReference type="AlphaFoldDB" id="A0A1W2C744"/>
<evidence type="ECO:0000256" key="5">
    <source>
        <dbReference type="ARBA" id="ARBA00022801"/>
    </source>
</evidence>
<dbReference type="GO" id="GO:0004222">
    <property type="term" value="F:metalloendopeptidase activity"/>
    <property type="evidence" value="ECO:0007669"/>
    <property type="project" value="TreeGrafter"/>
</dbReference>
<evidence type="ECO:0000256" key="9">
    <source>
        <dbReference type="SAM" id="SignalP"/>
    </source>
</evidence>
<dbReference type="EMBL" id="FWXY01000011">
    <property type="protein sequence ID" value="SMC80950.1"/>
    <property type="molecule type" value="Genomic_DNA"/>
</dbReference>
<reference evidence="12 13" key="1">
    <citation type="submission" date="2017-04" db="EMBL/GenBank/DDBJ databases">
        <authorList>
            <person name="Afonso C.L."/>
            <person name="Miller P.J."/>
            <person name="Scott M.A."/>
            <person name="Spackman E."/>
            <person name="Goraichik I."/>
            <person name="Dimitrov K.M."/>
            <person name="Suarez D.L."/>
            <person name="Swayne D.E."/>
        </authorList>
    </citation>
    <scope>NUCLEOTIDE SEQUENCE [LARGE SCALE GENOMIC DNA]</scope>
    <source>
        <strain evidence="12 13">DSM 3385</strain>
    </source>
</reference>
<dbReference type="InterPro" id="IPR045834">
    <property type="entry name" value="Csd3_N2"/>
</dbReference>